<dbReference type="OrthoDB" id="8961865at2759"/>
<dbReference type="PANTHER" id="PTHR33480:SF5">
    <property type="entry name" value="SI:DKEY-51D8.9"/>
    <property type="match status" value="1"/>
</dbReference>
<dbReference type="InterPro" id="IPR046341">
    <property type="entry name" value="SET_dom_sf"/>
</dbReference>
<feature type="compositionally biased region" description="Polar residues" evidence="1">
    <location>
        <begin position="447"/>
        <end position="465"/>
    </location>
</feature>
<evidence type="ECO:0000256" key="1">
    <source>
        <dbReference type="SAM" id="MobiDB-lite"/>
    </source>
</evidence>
<sequence length="604" mass="67695">MCRRWGRRFGRLRVGGGDDGSENSVSVGTTDRKTPCRRWGRRFGRLRVGGSAGICWVYGNNWEEIWIETQNKPNFLEHLPSLLLNFNGRGVFAAQPIDPGAFVLEYRGKLISAEECQSRLYTERESTFLFEFQWQNHQWCCKSGVFYSSDRGDFKGPDGSIQVGTEEFPAARVESSTALIEEISRDQDGSIQVGTEEFPAARVESSTALIEEISRDQDGSIQVGTEEFPAARVESSTALIEEISRDQDGSIQVGTEEFPAARVESSTALIEEISRDQDGSIQIAVVQGISLVNYSESESDEDSVKNCSITPHSDDVLQTNSRKKTILDGVPNVPDPLYDSNESIVEESDDEVVPKLRRTKSILMERLPLSDALFDSSDDTTEDLSTSKSDRASERQRRYCYPSLVGTDNTSGESEEEYVPNPNEESTDSDGSSELSVKGKDEKKTAPHSQSARKSLTKTSFVSRSQGKRVLKTSFENRSQERVDMDSFLQEGMEDTDIPETHGSEDEVDVRSLQECSSTANELTLKRSVKKRGKKAVIKRSWTPEESAAVNKHLRKFIVMNQVPGKEDCERCIAAEPDALRTRDWKAVKYFIKNRITAVRRKLE</sequence>
<dbReference type="EMBL" id="SRMA01026127">
    <property type="protein sequence ID" value="TRY87427.1"/>
    <property type="molecule type" value="Genomic_DNA"/>
</dbReference>
<comment type="caution">
    <text evidence="2">The sequence shown here is derived from an EMBL/GenBank/DDBJ whole genome shotgun (WGS) entry which is preliminary data.</text>
</comment>
<evidence type="ECO:0000313" key="2">
    <source>
        <dbReference type="EMBL" id="TRY87427.1"/>
    </source>
</evidence>
<name>A0A553QBX8_9TELE</name>
<gene>
    <name evidence="2" type="ORF">DNTS_017187</name>
</gene>
<feature type="region of interest" description="Disordered" evidence="1">
    <location>
        <begin position="373"/>
        <end position="479"/>
    </location>
</feature>
<reference evidence="2 3" key="1">
    <citation type="journal article" date="2019" name="Sci. Data">
        <title>Hybrid genome assembly and annotation of Danionella translucida.</title>
        <authorList>
            <person name="Kadobianskyi M."/>
            <person name="Schulze L."/>
            <person name="Schuelke M."/>
            <person name="Judkewitz B."/>
        </authorList>
    </citation>
    <scope>NUCLEOTIDE SEQUENCE [LARGE SCALE GENOMIC DNA]</scope>
    <source>
        <strain evidence="2 3">Bolton</strain>
    </source>
</reference>
<organism evidence="2 3">
    <name type="scientific">Danionella cerebrum</name>
    <dbReference type="NCBI Taxonomy" id="2873325"/>
    <lineage>
        <taxon>Eukaryota</taxon>
        <taxon>Metazoa</taxon>
        <taxon>Chordata</taxon>
        <taxon>Craniata</taxon>
        <taxon>Vertebrata</taxon>
        <taxon>Euteleostomi</taxon>
        <taxon>Actinopterygii</taxon>
        <taxon>Neopterygii</taxon>
        <taxon>Teleostei</taxon>
        <taxon>Ostariophysi</taxon>
        <taxon>Cypriniformes</taxon>
        <taxon>Danionidae</taxon>
        <taxon>Danioninae</taxon>
        <taxon>Danionella</taxon>
    </lineage>
</organism>
<proteinExistence type="predicted"/>
<dbReference type="PANTHER" id="PTHR33480">
    <property type="entry name" value="SET DOMAIN-CONTAINING PROTEIN-RELATED"/>
    <property type="match status" value="1"/>
</dbReference>
<keyword evidence="3" id="KW-1185">Reference proteome</keyword>
<dbReference type="AlphaFoldDB" id="A0A553QBX8"/>
<dbReference type="Proteomes" id="UP000316079">
    <property type="component" value="Unassembled WGS sequence"/>
</dbReference>
<dbReference type="Gene3D" id="2.170.270.10">
    <property type="entry name" value="SET domain"/>
    <property type="match status" value="1"/>
</dbReference>
<feature type="compositionally biased region" description="Basic and acidic residues" evidence="1">
    <location>
        <begin position="388"/>
        <end position="397"/>
    </location>
</feature>
<protein>
    <submittedName>
        <fullName evidence="2">Uncharacterized protein</fullName>
    </submittedName>
</protein>
<accession>A0A553QBX8</accession>
<dbReference type="SUPFAM" id="SSF82199">
    <property type="entry name" value="SET domain"/>
    <property type="match status" value="1"/>
</dbReference>
<evidence type="ECO:0000313" key="3">
    <source>
        <dbReference type="Proteomes" id="UP000316079"/>
    </source>
</evidence>